<dbReference type="RefSeq" id="WP_104363970.1">
    <property type="nucleotide sequence ID" value="NZ_PSZD01000015.1"/>
</dbReference>
<gene>
    <name evidence="1" type="ORF">C5F51_22720</name>
</gene>
<dbReference type="AlphaFoldDB" id="A0A2S6A238"/>
<proteinExistence type="predicted"/>
<reference evidence="1 2" key="1">
    <citation type="submission" date="2018-02" db="EMBL/GenBank/DDBJ databases">
        <title>8 Nocardia nova and 1 Nocardia cyriacigeorgica strain used for evolution to TMP-SMX.</title>
        <authorList>
            <person name="Mehta H."/>
            <person name="Weng J."/>
            <person name="Shamoo Y."/>
        </authorList>
    </citation>
    <scope>NUCLEOTIDE SEQUENCE [LARGE SCALE GENOMIC DNA]</scope>
    <source>
        <strain evidence="1 2">BAA2227</strain>
    </source>
</reference>
<name>A0A2S6A238_9NOCA</name>
<protein>
    <submittedName>
        <fullName evidence="1">Uncharacterized protein</fullName>
    </submittedName>
</protein>
<keyword evidence="2" id="KW-1185">Reference proteome</keyword>
<evidence type="ECO:0000313" key="1">
    <source>
        <dbReference type="EMBL" id="PPJ25642.1"/>
    </source>
</evidence>
<dbReference type="EMBL" id="PSZD01000015">
    <property type="protein sequence ID" value="PPJ25642.1"/>
    <property type="molecule type" value="Genomic_DNA"/>
</dbReference>
<evidence type="ECO:0000313" key="2">
    <source>
        <dbReference type="Proteomes" id="UP000238356"/>
    </source>
</evidence>
<organism evidence="1 2">
    <name type="scientific">Nocardia nova</name>
    <dbReference type="NCBI Taxonomy" id="37330"/>
    <lineage>
        <taxon>Bacteria</taxon>
        <taxon>Bacillati</taxon>
        <taxon>Actinomycetota</taxon>
        <taxon>Actinomycetes</taxon>
        <taxon>Mycobacteriales</taxon>
        <taxon>Nocardiaceae</taxon>
        <taxon>Nocardia</taxon>
    </lineage>
</organism>
<accession>A0A2S6A238</accession>
<sequence length="298" mass="32250">MSLDHLADIAVELAATTEDALRNSVDEIERASRSCGLTVVPARIESSGIVLDPMMNASGVVDLAASVNARMMYLDRELADTAPIIASIRDHDVAPEDNQAWNSLLAALRKINGFTCRIELGFAHAGIAHTWACGASWIDDFEEIADTVATMTTAPPARPNDDEADSALAETLASDPAFRRGRTRQEHEAAAHALPAVAALQDTDSPWKTISIIQRAQNLLQQQSYALVDDLESRLDKLAESLASTDEFRTARTAEGRRKVTQKWLMTHHTNGLRMPNALTAELAAAASRHPGPQLGLL</sequence>
<dbReference type="Proteomes" id="UP000238356">
    <property type="component" value="Unassembled WGS sequence"/>
</dbReference>
<comment type="caution">
    <text evidence="1">The sequence shown here is derived from an EMBL/GenBank/DDBJ whole genome shotgun (WGS) entry which is preliminary data.</text>
</comment>